<comment type="similarity">
    <text evidence="1">Belongs to the TRAPP small subunits family. BET3 subfamily.</text>
</comment>
<dbReference type="Gene3D" id="3.30.1380.20">
    <property type="entry name" value="Trafficking protein particle complex subunit 3"/>
    <property type="match status" value="1"/>
</dbReference>
<name>A0ABP0NK89_9DINO</name>
<feature type="non-terminal residue" evidence="2">
    <location>
        <position position="88"/>
    </location>
</feature>
<dbReference type="SUPFAM" id="SSF111126">
    <property type="entry name" value="Ligand-binding domain in the NO signalling and Golgi transport"/>
    <property type="match status" value="1"/>
</dbReference>
<accession>A0ABP0NK89</accession>
<dbReference type="Pfam" id="PF04051">
    <property type="entry name" value="TRAPP"/>
    <property type="match status" value="1"/>
</dbReference>
<dbReference type="EMBL" id="CAXAMM010028701">
    <property type="protein sequence ID" value="CAK9063287.1"/>
    <property type="molecule type" value="Genomic_DNA"/>
</dbReference>
<dbReference type="InterPro" id="IPR024096">
    <property type="entry name" value="NO_sig/Golgi_transp_ligand-bd"/>
</dbReference>
<comment type="caution">
    <text evidence="2">The sequence shown here is derived from an EMBL/GenBank/DDBJ whole genome shotgun (WGS) entry which is preliminary data.</text>
</comment>
<keyword evidence="3" id="KW-1185">Reference proteome</keyword>
<evidence type="ECO:0000256" key="1">
    <source>
        <dbReference type="ARBA" id="ARBA00006218"/>
    </source>
</evidence>
<evidence type="ECO:0000313" key="2">
    <source>
        <dbReference type="EMBL" id="CAK9063287.1"/>
    </source>
</evidence>
<dbReference type="PANTHER" id="PTHR12817">
    <property type="entry name" value="TRAFFICKING PROTEIN PARTICLE COMPLEX SUBUNIT 6B"/>
    <property type="match status" value="1"/>
</dbReference>
<dbReference type="InterPro" id="IPR037992">
    <property type="entry name" value="TRAPPC6/Trs33"/>
</dbReference>
<dbReference type="Proteomes" id="UP001642464">
    <property type="component" value="Unassembled WGS sequence"/>
</dbReference>
<dbReference type="CDD" id="cd14944">
    <property type="entry name" value="TRAPPC6A_Trs33"/>
    <property type="match status" value="1"/>
</dbReference>
<dbReference type="InterPro" id="IPR007194">
    <property type="entry name" value="TRAPP_component"/>
</dbReference>
<reference evidence="2 3" key="1">
    <citation type="submission" date="2024-02" db="EMBL/GenBank/DDBJ databases">
        <authorList>
            <person name="Chen Y."/>
            <person name="Shah S."/>
            <person name="Dougan E. K."/>
            <person name="Thang M."/>
            <person name="Chan C."/>
        </authorList>
    </citation>
    <scope>NUCLEOTIDE SEQUENCE [LARGE SCALE GENOMIC DNA]</scope>
</reference>
<proteinExistence type="inferred from homology"/>
<dbReference type="PANTHER" id="PTHR12817:SF0">
    <property type="entry name" value="GEO08327P1"/>
    <property type="match status" value="1"/>
</dbReference>
<gene>
    <name evidence="2" type="ORF">SCF082_LOCUS32798</name>
</gene>
<organism evidence="2 3">
    <name type="scientific">Durusdinium trenchii</name>
    <dbReference type="NCBI Taxonomy" id="1381693"/>
    <lineage>
        <taxon>Eukaryota</taxon>
        <taxon>Sar</taxon>
        <taxon>Alveolata</taxon>
        <taxon>Dinophyceae</taxon>
        <taxon>Suessiales</taxon>
        <taxon>Symbiodiniaceae</taxon>
        <taxon>Durusdinium</taxon>
    </lineage>
</organism>
<evidence type="ECO:0008006" key="4">
    <source>
        <dbReference type="Google" id="ProtNLM"/>
    </source>
</evidence>
<protein>
    <recommendedName>
        <fullName evidence="4">Trafficking protein particle complex subunit 6B</fullName>
    </recommendedName>
</protein>
<sequence length="88" mass="10164">PDALLKRPGVSALAYQLTLHEMVSYCAADDDFGKLELFGFQVGHRFAERFTRQHARFVNTLEIVKFLCKDFWAAMFGKQVDKLQTNHK</sequence>
<feature type="non-terminal residue" evidence="2">
    <location>
        <position position="1"/>
    </location>
</feature>
<evidence type="ECO:0000313" key="3">
    <source>
        <dbReference type="Proteomes" id="UP001642464"/>
    </source>
</evidence>